<dbReference type="Proteomes" id="UP000399805">
    <property type="component" value="Unassembled WGS sequence"/>
</dbReference>
<name>A0A6I8LW68_9PSEU</name>
<dbReference type="EMBL" id="CABVGP010000002">
    <property type="protein sequence ID" value="VVJ19389.1"/>
    <property type="molecule type" value="Genomic_DNA"/>
</dbReference>
<dbReference type="Gene3D" id="3.90.1200.10">
    <property type="match status" value="1"/>
</dbReference>
<dbReference type="PANTHER" id="PTHR21310">
    <property type="entry name" value="AMINOGLYCOSIDE PHOSPHOTRANSFERASE-RELATED-RELATED"/>
    <property type="match status" value="1"/>
</dbReference>
<proteinExistence type="predicted"/>
<feature type="domain" description="Aminoglycoside phosphotransferase" evidence="1">
    <location>
        <begin position="23"/>
        <end position="251"/>
    </location>
</feature>
<dbReference type="Pfam" id="PF01636">
    <property type="entry name" value="APH"/>
    <property type="match status" value="1"/>
</dbReference>
<evidence type="ECO:0000259" key="1">
    <source>
        <dbReference type="Pfam" id="PF01636"/>
    </source>
</evidence>
<evidence type="ECO:0000313" key="2">
    <source>
        <dbReference type="EMBL" id="VVJ19389.1"/>
    </source>
</evidence>
<accession>A0A6I8LW68</accession>
<dbReference type="RefSeq" id="WP_230862646.1">
    <property type="nucleotide sequence ID" value="NZ_CABVGP010000002.1"/>
</dbReference>
<dbReference type="Gene3D" id="3.30.200.20">
    <property type="entry name" value="Phosphorylase Kinase, domain 1"/>
    <property type="match status" value="1"/>
</dbReference>
<dbReference type="InterPro" id="IPR011009">
    <property type="entry name" value="Kinase-like_dom_sf"/>
</dbReference>
<gene>
    <name evidence="2" type="ORF">AA23TX_04410</name>
</gene>
<organism evidence="2 3">
    <name type="scientific">Amycolatopsis camponoti</name>
    <dbReference type="NCBI Taxonomy" id="2606593"/>
    <lineage>
        <taxon>Bacteria</taxon>
        <taxon>Bacillati</taxon>
        <taxon>Actinomycetota</taxon>
        <taxon>Actinomycetes</taxon>
        <taxon>Pseudonocardiales</taxon>
        <taxon>Pseudonocardiaceae</taxon>
        <taxon>Amycolatopsis</taxon>
    </lineage>
</organism>
<dbReference type="InterPro" id="IPR051678">
    <property type="entry name" value="AGP_Transferase"/>
</dbReference>
<dbReference type="SUPFAM" id="SSF56112">
    <property type="entry name" value="Protein kinase-like (PK-like)"/>
    <property type="match status" value="1"/>
</dbReference>
<evidence type="ECO:0000313" key="3">
    <source>
        <dbReference type="Proteomes" id="UP000399805"/>
    </source>
</evidence>
<keyword evidence="3" id="KW-1185">Reference proteome</keyword>
<dbReference type="AlphaFoldDB" id="A0A6I8LW68"/>
<reference evidence="2 3" key="1">
    <citation type="submission" date="2019-09" db="EMBL/GenBank/DDBJ databases">
        <authorList>
            <person name="Leyn A S."/>
        </authorList>
    </citation>
    <scope>NUCLEOTIDE SEQUENCE [LARGE SCALE GENOMIC DNA]</scope>
    <source>
        <strain evidence="2">AA231_1</strain>
    </source>
</reference>
<dbReference type="InterPro" id="IPR002575">
    <property type="entry name" value="Aminoglycoside_PTrfase"/>
</dbReference>
<dbReference type="PANTHER" id="PTHR21310:SF15">
    <property type="entry name" value="AMINOGLYCOSIDE PHOSPHOTRANSFERASE DOMAIN-CONTAINING PROTEIN"/>
    <property type="match status" value="1"/>
</dbReference>
<sequence length="296" mass="32036">MRTEEALAAAGIDPASVVASEDIGGGTYNTAIRLALADGRRLVLKLAPVAPGLSYEHDLLATEAEYYRRVSGPLPSVVGAGPGFLLMTELPGVPWSQVPDAGPRLRTELGGIVAGLHKTTGDGFGYLQDPLRPTWPVAFTAMADAVLADAVTHGVQLPRPAAEIAHLVRRHEPLLELVTTPVLVHFDLWRGNILLDGGRVSGIIDAERAFWGDPMAEFVSLTLFGDPDRELLDGYRAGGGPAEFGMPAWARLGLYRVYLDLIMLVEMVPRKDDDADRARFLRARLTEDLDALRRTV</sequence>
<protein>
    <recommendedName>
        <fullName evidence="1">Aminoglycoside phosphotransferase domain-containing protein</fullName>
    </recommendedName>
</protein>